<accession>G1FLC7</accession>
<keyword evidence="2" id="KW-0496">Mitochondrion</keyword>
<feature type="transmembrane region" description="Helical" evidence="1">
    <location>
        <begin position="36"/>
        <end position="54"/>
    </location>
</feature>
<keyword evidence="1" id="KW-0472">Membrane</keyword>
<gene>
    <name evidence="2" type="ORF">IMG5_M206965</name>
</gene>
<geneLocation type="mitochondrion" evidence="2"/>
<dbReference type="GeneID" id="11122996"/>
<evidence type="ECO:0000256" key="1">
    <source>
        <dbReference type="SAM" id="Phobius"/>
    </source>
</evidence>
<proteinExistence type="predicted"/>
<keyword evidence="1" id="KW-1133">Transmembrane helix</keyword>
<sequence length="159" mass="19508">MYILKKEKIIFNIKYKMNFKPKFNSYSKLLKNTQTNFIFCRNFIFLILIVEYLLKVDLNYNRLINFKYSLFFKKYKKNIGSIIRAPYKNKTSQFKLKLERYYLFLIFSFNIPNKIQVNSQLDLKLLLDKIIKPYKFFESTLITQDYRKINIPIEFKIIN</sequence>
<dbReference type="EMBL" id="JN227086">
    <property type="protein sequence ID" value="AEL89269.1"/>
    <property type="molecule type" value="Genomic_DNA"/>
</dbReference>
<dbReference type="AlphaFoldDB" id="G1FLC7"/>
<evidence type="ECO:0000313" key="2">
    <source>
        <dbReference type="EMBL" id="AEL89269.1"/>
    </source>
</evidence>
<reference evidence="2" key="1">
    <citation type="submission" date="2011-07" db="EMBL/GenBank/DDBJ databases">
        <authorList>
            <person name="Coyne R."/>
            <person name="Brami D."/>
            <person name="Johnson J."/>
            <person name="Hostetler J."/>
            <person name="Hannick L."/>
            <person name="Clark T."/>
            <person name="Cassidy-Hanley D."/>
            <person name="Inman J."/>
        </authorList>
    </citation>
    <scope>NUCLEOTIDE SEQUENCE</scope>
    <source>
        <strain evidence="2">G5</strain>
    </source>
</reference>
<name>G1FLC7_ICHMU</name>
<organism evidence="2">
    <name type="scientific">Ichthyophthirius multifiliis</name>
    <name type="common">White spot disease agent</name>
    <name type="synonym">Ich</name>
    <dbReference type="NCBI Taxonomy" id="5932"/>
    <lineage>
        <taxon>Eukaryota</taxon>
        <taxon>Sar</taxon>
        <taxon>Alveolata</taxon>
        <taxon>Ciliophora</taxon>
        <taxon>Intramacronucleata</taxon>
        <taxon>Oligohymenophorea</taxon>
        <taxon>Hymenostomatida</taxon>
        <taxon>Ophryoglenina</taxon>
        <taxon>Ichthyophthirius</taxon>
    </lineage>
</organism>
<dbReference type="RefSeq" id="YP_004841727.1">
    <property type="nucleotide sequence ID" value="NC_015981.1"/>
</dbReference>
<keyword evidence="1" id="KW-0812">Transmembrane</keyword>
<protein>
    <submittedName>
        <fullName evidence="2">Ymf59</fullName>
    </submittedName>
</protein>